<dbReference type="SUPFAM" id="SSF48403">
    <property type="entry name" value="Ankyrin repeat"/>
    <property type="match status" value="1"/>
</dbReference>
<keyword evidence="14" id="KW-1185">Reference proteome</keyword>
<dbReference type="InterPro" id="IPR036770">
    <property type="entry name" value="Ankyrin_rpt-contain_sf"/>
</dbReference>
<evidence type="ECO:0000313" key="13">
    <source>
        <dbReference type="EMBL" id="GIY46459.1"/>
    </source>
</evidence>
<evidence type="ECO:0000256" key="10">
    <source>
        <dbReference type="ARBA" id="ARBA00023043"/>
    </source>
</evidence>
<keyword evidence="11" id="KW-1053">Target membrane</keyword>
<dbReference type="Gene3D" id="1.25.40.20">
    <property type="entry name" value="Ankyrin repeat-containing domain"/>
    <property type="match status" value="1"/>
</dbReference>
<accession>A0AAV4TK17</accession>
<dbReference type="PROSITE" id="PS50088">
    <property type="entry name" value="ANK_REPEAT"/>
    <property type="match status" value="2"/>
</dbReference>
<sequence>MKAARAGHLCTVQFLISKGANVNKQTSNNDHTPLSLACAGGHIAVVELLLGSGADPTHKLKDNSTMLIEASKGGHTNVVQLLLDYPNSMLASPPPPPDLSQITADTSSRVPPHTFQVFHSAEAEAKCCRRNSYLANVQSVPRIQDLLRETLPATTPQAVPKQKSVQRRNTFVKKTMRPPSSSFCENSQRYHLRCKSNAAAQANSLSIQAETNKCLVERN</sequence>
<dbReference type="AlphaFoldDB" id="A0AAV4TK17"/>
<evidence type="ECO:0000256" key="3">
    <source>
        <dbReference type="ARBA" id="ARBA00022483"/>
    </source>
</evidence>
<keyword evidence="6" id="KW-0800">Toxin</keyword>
<keyword evidence="8" id="KW-0677">Repeat</keyword>
<dbReference type="PROSITE" id="PS50297">
    <property type="entry name" value="ANK_REP_REGION"/>
    <property type="match status" value="1"/>
</dbReference>
<dbReference type="GO" id="GO:0005737">
    <property type="term" value="C:cytoplasm"/>
    <property type="evidence" value="ECO:0007669"/>
    <property type="project" value="TreeGrafter"/>
</dbReference>
<dbReference type="GO" id="GO:0005576">
    <property type="term" value="C:extracellular region"/>
    <property type="evidence" value="ECO:0007669"/>
    <property type="project" value="UniProtKB-SubCell"/>
</dbReference>
<evidence type="ECO:0000256" key="5">
    <source>
        <dbReference type="ARBA" id="ARBA00022537"/>
    </source>
</evidence>
<dbReference type="Pfam" id="PF12796">
    <property type="entry name" value="Ank_2"/>
    <property type="match status" value="1"/>
</dbReference>
<keyword evidence="11" id="KW-0472">Membrane</keyword>
<dbReference type="GO" id="GO:0006887">
    <property type="term" value="P:exocytosis"/>
    <property type="evidence" value="ECO:0007669"/>
    <property type="project" value="UniProtKB-KW"/>
</dbReference>
<comment type="caution">
    <text evidence="13">The sequence shown here is derived from an EMBL/GenBank/DDBJ whole genome shotgun (WGS) entry which is preliminary data.</text>
</comment>
<dbReference type="InterPro" id="IPR002110">
    <property type="entry name" value="Ankyrin_rpt"/>
</dbReference>
<dbReference type="PANTHER" id="PTHR23206">
    <property type="entry name" value="MASK PROTEIN"/>
    <property type="match status" value="1"/>
</dbReference>
<keyword evidence="10 12" id="KW-0040">ANK repeat</keyword>
<evidence type="ECO:0000313" key="14">
    <source>
        <dbReference type="Proteomes" id="UP001054945"/>
    </source>
</evidence>
<evidence type="ECO:0000256" key="4">
    <source>
        <dbReference type="ARBA" id="ARBA00022525"/>
    </source>
</evidence>
<dbReference type="FunFam" id="1.25.40.20:FF:000026">
    <property type="entry name" value="ankyrin repeat domain-containing protein 17 isoform X3"/>
    <property type="match status" value="1"/>
</dbReference>
<dbReference type="InterPro" id="IPR051631">
    <property type="entry name" value="Ankyrin-KH/SAM_domain"/>
</dbReference>
<keyword evidence="9" id="KW-0638">Presynaptic neurotoxin</keyword>
<evidence type="ECO:0000256" key="1">
    <source>
        <dbReference type="ARBA" id="ARBA00004175"/>
    </source>
</evidence>
<proteinExistence type="predicted"/>
<feature type="repeat" description="ANK" evidence="12">
    <location>
        <begin position="29"/>
        <end position="61"/>
    </location>
</feature>
<protein>
    <submittedName>
        <fullName evidence="13">Ankyrin repeat domain-containing protein 17</fullName>
    </submittedName>
</protein>
<dbReference type="PANTHER" id="PTHR23206:SF8">
    <property type="entry name" value="ANKYRIN REPEAT AND KH DOMAIN-CONTAINING 1"/>
    <property type="match status" value="1"/>
</dbReference>
<keyword evidence="3" id="KW-0268">Exocytosis</keyword>
<evidence type="ECO:0000256" key="11">
    <source>
        <dbReference type="ARBA" id="ARBA00023298"/>
    </source>
</evidence>
<dbReference type="GO" id="GO:0045087">
    <property type="term" value="P:innate immune response"/>
    <property type="evidence" value="ECO:0007669"/>
    <property type="project" value="TreeGrafter"/>
</dbReference>
<evidence type="ECO:0000256" key="12">
    <source>
        <dbReference type="PROSITE-ProRule" id="PRU00023"/>
    </source>
</evidence>
<reference evidence="13 14" key="1">
    <citation type="submission" date="2021-06" db="EMBL/GenBank/DDBJ databases">
        <title>Caerostris extrusa draft genome.</title>
        <authorList>
            <person name="Kono N."/>
            <person name="Arakawa K."/>
        </authorList>
    </citation>
    <scope>NUCLEOTIDE SEQUENCE [LARGE SCALE GENOMIC DNA]</scope>
</reference>
<dbReference type="SMART" id="SM00248">
    <property type="entry name" value="ANK"/>
    <property type="match status" value="2"/>
</dbReference>
<gene>
    <name evidence="13" type="primary">Ankrd17</name>
    <name evidence="13" type="ORF">CEXT_340081</name>
</gene>
<name>A0AAV4TK17_CAEEX</name>
<feature type="repeat" description="ANK" evidence="12">
    <location>
        <begin position="1"/>
        <end position="27"/>
    </location>
</feature>
<dbReference type="EMBL" id="BPLR01011420">
    <property type="protein sequence ID" value="GIY46459.1"/>
    <property type="molecule type" value="Genomic_DNA"/>
</dbReference>
<organism evidence="13 14">
    <name type="scientific">Caerostris extrusa</name>
    <name type="common">Bark spider</name>
    <name type="synonym">Caerostris bankana</name>
    <dbReference type="NCBI Taxonomy" id="172846"/>
    <lineage>
        <taxon>Eukaryota</taxon>
        <taxon>Metazoa</taxon>
        <taxon>Ecdysozoa</taxon>
        <taxon>Arthropoda</taxon>
        <taxon>Chelicerata</taxon>
        <taxon>Arachnida</taxon>
        <taxon>Araneae</taxon>
        <taxon>Araneomorphae</taxon>
        <taxon>Entelegynae</taxon>
        <taxon>Araneoidea</taxon>
        <taxon>Araneidae</taxon>
        <taxon>Caerostris</taxon>
    </lineage>
</organism>
<evidence type="ECO:0000256" key="2">
    <source>
        <dbReference type="ARBA" id="ARBA00004613"/>
    </source>
</evidence>
<keyword evidence="7" id="KW-0528">Neurotoxin</keyword>
<dbReference type="Proteomes" id="UP001054945">
    <property type="component" value="Unassembled WGS sequence"/>
</dbReference>
<dbReference type="GO" id="GO:0044218">
    <property type="term" value="C:other organism cell membrane"/>
    <property type="evidence" value="ECO:0007669"/>
    <property type="project" value="UniProtKB-KW"/>
</dbReference>
<dbReference type="GO" id="GO:0044231">
    <property type="term" value="C:host cell presynaptic membrane"/>
    <property type="evidence" value="ECO:0007669"/>
    <property type="project" value="UniProtKB-KW"/>
</dbReference>
<evidence type="ECO:0000256" key="7">
    <source>
        <dbReference type="ARBA" id="ARBA00022699"/>
    </source>
</evidence>
<dbReference type="GO" id="GO:0090729">
    <property type="term" value="F:toxin activity"/>
    <property type="evidence" value="ECO:0007669"/>
    <property type="project" value="UniProtKB-KW"/>
</dbReference>
<keyword evidence="5" id="KW-1052">Target cell membrane</keyword>
<evidence type="ECO:0000256" key="6">
    <source>
        <dbReference type="ARBA" id="ARBA00022656"/>
    </source>
</evidence>
<evidence type="ECO:0000256" key="9">
    <source>
        <dbReference type="ARBA" id="ARBA00023028"/>
    </source>
</evidence>
<comment type="subcellular location">
    <subcellularLocation>
        <location evidence="2">Secreted</location>
    </subcellularLocation>
    <subcellularLocation>
        <location evidence="1">Target cell membrane</location>
    </subcellularLocation>
</comment>
<evidence type="ECO:0000256" key="8">
    <source>
        <dbReference type="ARBA" id="ARBA00022737"/>
    </source>
</evidence>
<keyword evidence="4" id="KW-0964">Secreted</keyword>